<keyword evidence="3" id="KW-0812">Transmembrane</keyword>
<keyword evidence="1 4" id="KW-0378">Hydrolase</keyword>
<dbReference type="EC" id="3.4.22.70" evidence="4"/>
<keyword evidence="3" id="KW-1133">Transmembrane helix</keyword>
<dbReference type="NCBIfam" id="TIGR01076">
    <property type="entry name" value="sortase_fam"/>
    <property type="match status" value="1"/>
</dbReference>
<comment type="caution">
    <text evidence="4">The sequence shown here is derived from an EMBL/GenBank/DDBJ whole genome shotgun (WGS) entry which is preliminary data.</text>
</comment>
<feature type="active site" description="Acyl-thioester intermediate" evidence="2">
    <location>
        <position position="237"/>
    </location>
</feature>
<dbReference type="InterPro" id="IPR023365">
    <property type="entry name" value="Sortase_dom-sf"/>
</dbReference>
<evidence type="ECO:0000313" key="4">
    <source>
        <dbReference type="EMBL" id="NYD28035.1"/>
    </source>
</evidence>
<evidence type="ECO:0000256" key="2">
    <source>
        <dbReference type="PIRSR" id="PIRSR605754-1"/>
    </source>
</evidence>
<dbReference type="CDD" id="cd05827">
    <property type="entry name" value="Sortase_C"/>
    <property type="match status" value="1"/>
</dbReference>
<name>A0A852R9H1_9MICO</name>
<dbReference type="InterPro" id="IPR005754">
    <property type="entry name" value="Sortase"/>
</dbReference>
<evidence type="ECO:0000256" key="1">
    <source>
        <dbReference type="ARBA" id="ARBA00022801"/>
    </source>
</evidence>
<dbReference type="InterPro" id="IPR042002">
    <property type="entry name" value="Sortase_C"/>
</dbReference>
<dbReference type="Gene3D" id="2.40.260.10">
    <property type="entry name" value="Sortase"/>
    <property type="match status" value="1"/>
</dbReference>
<dbReference type="AlphaFoldDB" id="A0A852R9H1"/>
<accession>A0A852R9H1</accession>
<evidence type="ECO:0000256" key="3">
    <source>
        <dbReference type="SAM" id="Phobius"/>
    </source>
</evidence>
<sequence length="320" mass="35267">MTTTAPPRHRGTRAHRFSKREWRFSWLNFSIALLVLVGLGLVEYPTVAAWVSQYNQSRLLTDQTEASSKVAKEDLQREWDRAVAYNDALNSGALLEAGANVAEGTGRITGALDYWDILSQQPSKMMTRLRIPAIDLDLPVFHGTSDTTLLKGLGHLEGTSLPVGGEGTRSVITGHRGLANAAMFTHLDGVKEGDTFSVEVLGKVLTYRVNLIQIVEPDSTEEISVVKGKDLMTLVTCTPLGINTQRILVTGERVTPTPRSDIDAMGKGPDVPGFPWWAVFACAVILLVGYWFRRAGYREAVLRRTRPRKRDAQSNSHPEG</sequence>
<keyword evidence="5" id="KW-1185">Reference proteome</keyword>
<dbReference type="RefSeq" id="WP_185987766.1">
    <property type="nucleotide sequence ID" value="NZ_BAAALZ010000001.1"/>
</dbReference>
<organism evidence="4 5">
    <name type="scientific">Leucobacter aridicollis</name>
    <dbReference type="NCBI Taxonomy" id="283878"/>
    <lineage>
        <taxon>Bacteria</taxon>
        <taxon>Bacillati</taxon>
        <taxon>Actinomycetota</taxon>
        <taxon>Actinomycetes</taxon>
        <taxon>Micrococcales</taxon>
        <taxon>Microbacteriaceae</taxon>
        <taxon>Leucobacter</taxon>
    </lineage>
</organism>
<gene>
    <name evidence="4" type="ORF">BJ960_002838</name>
</gene>
<proteinExistence type="predicted"/>
<reference evidence="4 5" key="1">
    <citation type="submission" date="2020-07" db="EMBL/GenBank/DDBJ databases">
        <title>Sequencing the genomes of 1000 actinobacteria strains.</title>
        <authorList>
            <person name="Klenk H.-P."/>
        </authorList>
    </citation>
    <scope>NUCLEOTIDE SEQUENCE [LARGE SCALE GENOMIC DNA]</scope>
    <source>
        <strain evidence="4 5">DSM 17380</strain>
    </source>
</reference>
<protein>
    <submittedName>
        <fullName evidence="4">Sortase A</fullName>
        <ecNumber evidence="4">3.4.22.70</ecNumber>
    </submittedName>
</protein>
<dbReference type="Proteomes" id="UP000586095">
    <property type="component" value="Unassembled WGS sequence"/>
</dbReference>
<dbReference type="GO" id="GO:0016787">
    <property type="term" value="F:hydrolase activity"/>
    <property type="evidence" value="ECO:0007669"/>
    <property type="project" value="UniProtKB-KW"/>
</dbReference>
<keyword evidence="3" id="KW-0472">Membrane</keyword>
<dbReference type="Pfam" id="PF04203">
    <property type="entry name" value="Sortase"/>
    <property type="match status" value="1"/>
</dbReference>
<evidence type="ECO:0000313" key="5">
    <source>
        <dbReference type="Proteomes" id="UP000586095"/>
    </source>
</evidence>
<dbReference type="SUPFAM" id="SSF63817">
    <property type="entry name" value="Sortase"/>
    <property type="match status" value="1"/>
</dbReference>
<dbReference type="EMBL" id="JACCBD010000001">
    <property type="protein sequence ID" value="NYD28035.1"/>
    <property type="molecule type" value="Genomic_DNA"/>
</dbReference>
<feature type="transmembrane region" description="Helical" evidence="3">
    <location>
        <begin position="274"/>
        <end position="292"/>
    </location>
</feature>
<feature type="active site" description="Proton donor/acceptor" evidence="2">
    <location>
        <position position="175"/>
    </location>
</feature>
<dbReference type="NCBIfam" id="NF033745">
    <property type="entry name" value="class_C_sortase"/>
    <property type="match status" value="1"/>
</dbReference>